<dbReference type="PANTHER" id="PTHR11552:SF201">
    <property type="entry name" value="GLUCOSE-METHANOL-CHOLINE OXIDOREDUCTASE N-TERMINAL DOMAIN-CONTAINING PROTEIN"/>
    <property type="match status" value="1"/>
</dbReference>
<dbReference type="PANTHER" id="PTHR11552">
    <property type="entry name" value="GLUCOSE-METHANOL-CHOLINE GMC OXIDOREDUCTASE"/>
    <property type="match status" value="1"/>
</dbReference>
<evidence type="ECO:0000313" key="12">
    <source>
        <dbReference type="EMBL" id="KAF7321199.1"/>
    </source>
</evidence>
<sequence>MSTDLKFSPQPEDVADKSFDYVVCGGGTAGLTLAARLTEDPNVTVAVLEAGEHNIGEPLIDLPGQFGQQFGIPKFDWSFPTTAQKFSQNKEYLWQRGKGVGGSSAINFYAWVKPPAKDFDAIEQLGNPGWNWAEYAKYTRLSETFHPATEEQCALYPHTHDPTNRGHSGPIQVTVPHTIHTVDKLFQETLVNKGLKLIKDPYGGDTIGTWMASANLDPRTMTRSYAATAYYLPNRHRKNLILLTEATVARVLFATRVRGEDSELTATGVEFVHGGKIMQVHAKKEVILSAGCIQSPQILELSGIGRKEVLDKIGVECLVDLRGVGQNMQDHTYFGVSYELDSNAGHKTYDLMRDPEFAAEARKLHADLKGMQHIGITSFAYLPYTAATPEAPALIQRAAATVDALKKSGTLEPGPGQAEILDKQIENLKDDEVPDLEIITFPGYFTTITAPEAGKSYVTILVVLNHPLSRGTIHATSNDPFAKPEINPSYFENDSDLENLVQHIKYIRTMPDTEPWKSGIVREMDPGPKYQTDEELRRRRAFLPLLTCTEHLAEYIYDCHGTCWHTVGSTSMLPLEKQGVVSPELKVYGTRNLRVVDVGIIPIHIATHTHATAYVIAEKAADIISGRRRV</sequence>
<dbReference type="SUPFAM" id="SSF54373">
    <property type="entry name" value="FAD-linked reductases, C-terminal domain"/>
    <property type="match status" value="1"/>
</dbReference>
<dbReference type="EMBL" id="JACAZE010000002">
    <property type="protein sequence ID" value="KAF7321199.1"/>
    <property type="molecule type" value="Genomic_DNA"/>
</dbReference>
<evidence type="ECO:0000256" key="1">
    <source>
        <dbReference type="ARBA" id="ARBA00001974"/>
    </source>
</evidence>
<dbReference type="GO" id="GO:0016614">
    <property type="term" value="F:oxidoreductase activity, acting on CH-OH group of donors"/>
    <property type="evidence" value="ECO:0007669"/>
    <property type="project" value="InterPro"/>
</dbReference>
<dbReference type="GO" id="GO:0050660">
    <property type="term" value="F:flavin adenine dinucleotide binding"/>
    <property type="evidence" value="ECO:0007669"/>
    <property type="project" value="InterPro"/>
</dbReference>
<dbReference type="InterPro" id="IPR012132">
    <property type="entry name" value="GMC_OxRdtase"/>
</dbReference>
<evidence type="ECO:0000256" key="5">
    <source>
        <dbReference type="ARBA" id="ARBA00022827"/>
    </source>
</evidence>
<feature type="active site" description="Proton donor" evidence="8">
    <location>
        <position position="565"/>
    </location>
</feature>
<organism evidence="12 13">
    <name type="scientific">Mycena chlorophos</name>
    <name type="common">Agaric fungus</name>
    <name type="synonym">Agaricus chlorophos</name>
    <dbReference type="NCBI Taxonomy" id="658473"/>
    <lineage>
        <taxon>Eukaryota</taxon>
        <taxon>Fungi</taxon>
        <taxon>Dikarya</taxon>
        <taxon>Basidiomycota</taxon>
        <taxon>Agaricomycotina</taxon>
        <taxon>Agaricomycetes</taxon>
        <taxon>Agaricomycetidae</taxon>
        <taxon>Agaricales</taxon>
        <taxon>Marasmiineae</taxon>
        <taxon>Mycenaceae</taxon>
        <taxon>Mycena</taxon>
    </lineage>
</organism>
<feature type="binding site" evidence="9">
    <location>
        <begin position="564"/>
        <end position="565"/>
    </location>
    <ligand>
        <name>FAD</name>
        <dbReference type="ChEBI" id="CHEBI:57692"/>
    </ligand>
</feature>
<keyword evidence="7" id="KW-0325">Glycoprotein</keyword>
<dbReference type="Gene3D" id="3.50.50.60">
    <property type="entry name" value="FAD/NAD(P)-binding domain"/>
    <property type="match status" value="1"/>
</dbReference>
<comment type="caution">
    <text evidence="12">The sequence shown here is derived from an EMBL/GenBank/DDBJ whole genome shotgun (WGS) entry which is preliminary data.</text>
</comment>
<dbReference type="OrthoDB" id="269227at2759"/>
<keyword evidence="13" id="KW-1185">Reference proteome</keyword>
<keyword evidence="6" id="KW-0560">Oxidoreductase</keyword>
<dbReference type="InterPro" id="IPR036188">
    <property type="entry name" value="FAD/NAD-bd_sf"/>
</dbReference>
<dbReference type="InterPro" id="IPR007867">
    <property type="entry name" value="GMC_OxRtase_C"/>
</dbReference>
<dbReference type="AlphaFoldDB" id="A0A8H6TQD7"/>
<evidence type="ECO:0000256" key="6">
    <source>
        <dbReference type="ARBA" id="ARBA00023002"/>
    </source>
</evidence>
<evidence type="ECO:0000256" key="2">
    <source>
        <dbReference type="ARBA" id="ARBA00010790"/>
    </source>
</evidence>
<keyword evidence="5 9" id="KW-0274">FAD</keyword>
<evidence type="ECO:0000256" key="4">
    <source>
        <dbReference type="ARBA" id="ARBA00022729"/>
    </source>
</evidence>
<evidence type="ECO:0000256" key="10">
    <source>
        <dbReference type="RuleBase" id="RU003968"/>
    </source>
</evidence>
<evidence type="ECO:0000313" key="13">
    <source>
        <dbReference type="Proteomes" id="UP000613580"/>
    </source>
</evidence>
<dbReference type="PROSITE" id="PS00623">
    <property type="entry name" value="GMC_OXRED_1"/>
    <property type="match status" value="1"/>
</dbReference>
<dbReference type="InterPro" id="IPR000172">
    <property type="entry name" value="GMC_OxRdtase_N"/>
</dbReference>
<gene>
    <name evidence="12" type="ORF">HMN09_00208400</name>
</gene>
<evidence type="ECO:0000256" key="3">
    <source>
        <dbReference type="ARBA" id="ARBA00022630"/>
    </source>
</evidence>
<dbReference type="Pfam" id="PF05199">
    <property type="entry name" value="GMC_oxred_C"/>
    <property type="match status" value="1"/>
</dbReference>
<reference evidence="12" key="1">
    <citation type="submission" date="2020-05" db="EMBL/GenBank/DDBJ databases">
        <title>Mycena genomes resolve the evolution of fungal bioluminescence.</title>
        <authorList>
            <person name="Tsai I.J."/>
        </authorList>
    </citation>
    <scope>NUCLEOTIDE SEQUENCE</scope>
    <source>
        <strain evidence="12">110903Hualien_Pintung</strain>
    </source>
</reference>
<proteinExistence type="inferred from homology"/>
<dbReference type="PIRSF" id="PIRSF000137">
    <property type="entry name" value="Alcohol_oxidase"/>
    <property type="match status" value="1"/>
</dbReference>
<accession>A0A8H6TQD7</accession>
<name>A0A8H6TQD7_MYCCL</name>
<comment type="cofactor">
    <cofactor evidence="1 9">
        <name>FAD</name>
        <dbReference type="ChEBI" id="CHEBI:57692"/>
    </cofactor>
</comment>
<dbReference type="Gene3D" id="3.30.560.10">
    <property type="entry name" value="Glucose Oxidase, domain 3"/>
    <property type="match status" value="1"/>
</dbReference>
<keyword evidence="3 10" id="KW-0285">Flavoprotein</keyword>
<evidence type="ECO:0000256" key="8">
    <source>
        <dbReference type="PIRSR" id="PIRSR000137-1"/>
    </source>
</evidence>
<evidence type="ECO:0000256" key="7">
    <source>
        <dbReference type="ARBA" id="ARBA00023180"/>
    </source>
</evidence>
<dbReference type="Pfam" id="PF00732">
    <property type="entry name" value="GMC_oxred_N"/>
    <property type="match status" value="1"/>
</dbReference>
<keyword evidence="4" id="KW-0732">Signal</keyword>
<comment type="similarity">
    <text evidence="2 10">Belongs to the GMC oxidoreductase family.</text>
</comment>
<dbReference type="Proteomes" id="UP000613580">
    <property type="component" value="Unassembled WGS sequence"/>
</dbReference>
<evidence type="ECO:0000259" key="11">
    <source>
        <dbReference type="PROSITE" id="PS00623"/>
    </source>
</evidence>
<dbReference type="SUPFAM" id="SSF51905">
    <property type="entry name" value="FAD/NAD(P)-binding domain"/>
    <property type="match status" value="1"/>
</dbReference>
<evidence type="ECO:0000256" key="9">
    <source>
        <dbReference type="PIRSR" id="PIRSR000137-2"/>
    </source>
</evidence>
<feature type="domain" description="Glucose-methanol-choline oxidoreductase N-terminal" evidence="11">
    <location>
        <begin position="97"/>
        <end position="120"/>
    </location>
</feature>
<feature type="active site" description="Proton acceptor" evidence="8">
    <location>
        <position position="608"/>
    </location>
</feature>
<protein>
    <submittedName>
        <fullName evidence="12">GMC oxidoreductase</fullName>
    </submittedName>
</protein>
<feature type="binding site" evidence="9">
    <location>
        <position position="248"/>
    </location>
    <ligand>
        <name>FAD</name>
        <dbReference type="ChEBI" id="CHEBI:57692"/>
    </ligand>
</feature>